<dbReference type="InterPro" id="IPR003352">
    <property type="entry name" value="PTS_EIIC"/>
</dbReference>
<evidence type="ECO:0000256" key="8">
    <source>
        <dbReference type="ARBA" id="ARBA00022777"/>
    </source>
</evidence>
<keyword evidence="9 12" id="KW-1133">Transmembrane helix</keyword>
<dbReference type="eggNOG" id="COG1263">
    <property type="taxonomic scope" value="Bacteria"/>
</dbReference>
<feature type="active site" description="Phosphocysteine intermediate; for EIIB activity" evidence="11">
    <location>
        <position position="417"/>
    </location>
</feature>
<dbReference type="GO" id="GO:0090563">
    <property type="term" value="F:protein-phosphocysteine-sugar phosphotransferase activity"/>
    <property type="evidence" value="ECO:0007669"/>
    <property type="project" value="TreeGrafter"/>
</dbReference>
<keyword evidence="2" id="KW-0813">Transport</keyword>
<feature type="domain" description="PTS EIIB type-1" evidence="13">
    <location>
        <begin position="395"/>
        <end position="473"/>
    </location>
</feature>
<keyword evidence="4" id="KW-0762">Sugar transport</keyword>
<evidence type="ECO:0000256" key="11">
    <source>
        <dbReference type="PROSITE-ProRule" id="PRU00421"/>
    </source>
</evidence>
<dbReference type="PROSITE" id="PS51098">
    <property type="entry name" value="PTS_EIIB_TYPE_1"/>
    <property type="match status" value="1"/>
</dbReference>
<evidence type="ECO:0000256" key="5">
    <source>
        <dbReference type="ARBA" id="ARBA00022679"/>
    </source>
</evidence>
<feature type="transmembrane region" description="Helical" evidence="12">
    <location>
        <begin position="12"/>
        <end position="34"/>
    </location>
</feature>
<protein>
    <submittedName>
        <fullName evidence="15">PTS system N-acetylglucosamine-specific EIICBA component</fullName>
    </submittedName>
</protein>
<feature type="transmembrane region" description="Helical" evidence="12">
    <location>
        <begin position="46"/>
        <end position="67"/>
    </location>
</feature>
<dbReference type="Proteomes" id="UP000003157">
    <property type="component" value="Unassembled WGS sequence"/>
</dbReference>
<dbReference type="Gene3D" id="3.30.1360.60">
    <property type="entry name" value="Glucose permease domain IIB"/>
    <property type="match status" value="1"/>
</dbReference>
<dbReference type="STRING" id="100884.GCA_000269565_02802"/>
<dbReference type="AlphaFoldDB" id="E7G867"/>
<feature type="transmembrane region" description="Helical" evidence="12">
    <location>
        <begin position="337"/>
        <end position="355"/>
    </location>
</feature>
<dbReference type="SUPFAM" id="SSF55604">
    <property type="entry name" value="Glucose permease domain IIB"/>
    <property type="match status" value="1"/>
</dbReference>
<gene>
    <name evidence="15" type="ORF">HMPREF9488_00955</name>
</gene>
<dbReference type="InterPro" id="IPR050429">
    <property type="entry name" value="PTS_Glucose_EIICBA"/>
</dbReference>
<organism evidence="15 16">
    <name type="scientific">Coprobacillus cateniformis</name>
    <dbReference type="NCBI Taxonomy" id="100884"/>
    <lineage>
        <taxon>Bacteria</taxon>
        <taxon>Bacillati</taxon>
        <taxon>Bacillota</taxon>
        <taxon>Erysipelotrichia</taxon>
        <taxon>Erysipelotrichales</taxon>
        <taxon>Coprobacillaceae</taxon>
        <taxon>Coprobacillus</taxon>
    </lineage>
</organism>
<dbReference type="RefSeq" id="WP_008788071.1">
    <property type="nucleotide sequence ID" value="NZ_AKCB01000002.1"/>
</dbReference>
<dbReference type="Pfam" id="PF02378">
    <property type="entry name" value="PTS_EIIC"/>
    <property type="match status" value="1"/>
</dbReference>
<keyword evidence="8" id="KW-0418">Kinase</keyword>
<dbReference type="Pfam" id="PF00367">
    <property type="entry name" value="PTS_EIIB"/>
    <property type="match status" value="1"/>
</dbReference>
<dbReference type="InterPro" id="IPR036878">
    <property type="entry name" value="Glu_permease_IIB"/>
</dbReference>
<accession>E7G867</accession>
<evidence type="ECO:0000256" key="10">
    <source>
        <dbReference type="ARBA" id="ARBA00023136"/>
    </source>
</evidence>
<dbReference type="CDD" id="cd00212">
    <property type="entry name" value="PTS_IIB_glc"/>
    <property type="match status" value="1"/>
</dbReference>
<feature type="transmembrane region" description="Helical" evidence="12">
    <location>
        <begin position="167"/>
        <end position="187"/>
    </location>
</feature>
<dbReference type="PANTHER" id="PTHR30009">
    <property type="entry name" value="CYTOCHROME C-TYPE SYNTHESIS PROTEIN AND PTS TRANSMEMBRANE COMPONENT"/>
    <property type="match status" value="1"/>
</dbReference>
<dbReference type="InterPro" id="IPR018113">
    <property type="entry name" value="PTrfase_EIIB_Cys"/>
</dbReference>
<dbReference type="OrthoDB" id="9764327at2"/>
<dbReference type="InterPro" id="IPR013013">
    <property type="entry name" value="PTS_EIIC_1"/>
</dbReference>
<name>E7G867_9FIRM</name>
<comment type="subcellular location">
    <subcellularLocation>
        <location evidence="1">Cell membrane</location>
        <topology evidence="1">Multi-pass membrane protein</topology>
    </subcellularLocation>
</comment>
<dbReference type="FunFam" id="3.30.1360.60:FF:000001">
    <property type="entry name" value="PTS system glucose-specific IIBC component PtsG"/>
    <property type="match status" value="1"/>
</dbReference>
<dbReference type="PROSITE" id="PS51103">
    <property type="entry name" value="PTS_EIIC_TYPE_1"/>
    <property type="match status" value="1"/>
</dbReference>
<dbReference type="GO" id="GO:0005886">
    <property type="term" value="C:plasma membrane"/>
    <property type="evidence" value="ECO:0007669"/>
    <property type="project" value="UniProtKB-SubCell"/>
</dbReference>
<keyword evidence="6" id="KW-0598">Phosphotransferase system</keyword>
<evidence type="ECO:0000256" key="9">
    <source>
        <dbReference type="ARBA" id="ARBA00022989"/>
    </source>
</evidence>
<dbReference type="HOGENOM" id="CLU_012312_1_0_9"/>
<comment type="caution">
    <text evidence="15">The sequence shown here is derived from an EMBL/GenBank/DDBJ whole genome shotgun (WGS) entry which is preliminary data.</text>
</comment>
<feature type="transmembrane region" description="Helical" evidence="12">
    <location>
        <begin position="96"/>
        <end position="115"/>
    </location>
</feature>
<dbReference type="GO" id="GO:0009401">
    <property type="term" value="P:phosphoenolpyruvate-dependent sugar phosphotransferase system"/>
    <property type="evidence" value="ECO:0007669"/>
    <property type="project" value="UniProtKB-KW"/>
</dbReference>
<dbReference type="GO" id="GO:0008982">
    <property type="term" value="F:protein-N(PI)-phosphohistidine-sugar phosphotransferase activity"/>
    <property type="evidence" value="ECO:0007669"/>
    <property type="project" value="InterPro"/>
</dbReference>
<feature type="transmembrane region" description="Helical" evidence="12">
    <location>
        <begin position="294"/>
        <end position="312"/>
    </location>
</feature>
<keyword evidence="3" id="KW-1003">Cell membrane</keyword>
<dbReference type="NCBIfam" id="TIGR00826">
    <property type="entry name" value="EIIB_glc"/>
    <property type="match status" value="1"/>
</dbReference>
<keyword evidence="10 12" id="KW-0472">Membrane</keyword>
<evidence type="ECO:0000256" key="12">
    <source>
        <dbReference type="SAM" id="Phobius"/>
    </source>
</evidence>
<evidence type="ECO:0000256" key="7">
    <source>
        <dbReference type="ARBA" id="ARBA00022692"/>
    </source>
</evidence>
<feature type="domain" description="PTS EIIC type-1" evidence="14">
    <location>
        <begin position="3"/>
        <end position="371"/>
    </location>
</feature>
<keyword evidence="7 12" id="KW-0812">Transmembrane</keyword>
<proteinExistence type="predicted"/>
<keyword evidence="5" id="KW-0808">Transferase</keyword>
<evidence type="ECO:0000256" key="4">
    <source>
        <dbReference type="ARBA" id="ARBA00022597"/>
    </source>
</evidence>
<reference evidence="15 16" key="1">
    <citation type="submission" date="2010-12" db="EMBL/GenBank/DDBJ databases">
        <title>The Genome Sequence of Coprobacillus sp. strain 29_1.</title>
        <authorList>
            <consortium name="The Broad Institute Genome Sequencing Platform"/>
            <person name="Earl A."/>
            <person name="Ward D."/>
            <person name="Feldgarden M."/>
            <person name="Gevers D."/>
            <person name="Daigneault M."/>
            <person name="Sibley C.D."/>
            <person name="White A."/>
            <person name="Strauss J."/>
            <person name="Allen-Vercoe E."/>
            <person name="Young S.K."/>
            <person name="Zeng Q."/>
            <person name="Gargeya S."/>
            <person name="Fitzgerald M."/>
            <person name="Haas B."/>
            <person name="Abouelleil A."/>
            <person name="Alvarado L."/>
            <person name="Arachchi H.M."/>
            <person name="Berlin A."/>
            <person name="Brown A."/>
            <person name="Chapman S.B."/>
            <person name="Chen Z."/>
            <person name="Dunbar C."/>
            <person name="Freedman E."/>
            <person name="Gearin G."/>
            <person name="Gellesch M."/>
            <person name="Goldberg J."/>
            <person name="Griggs A."/>
            <person name="Gujja S."/>
            <person name="Heilman E."/>
            <person name="Heiman D."/>
            <person name="Howarth C."/>
            <person name="Larson L."/>
            <person name="Lui A."/>
            <person name="MacDonald P.J.P."/>
            <person name="Mehta T."/>
            <person name="Montmayeur A."/>
            <person name="Murphy C."/>
            <person name="Neiman D."/>
            <person name="Pearson M."/>
            <person name="Priest M."/>
            <person name="Roberts A."/>
            <person name="Saif S."/>
            <person name="Shea T."/>
            <person name="Shenoy N."/>
            <person name="Sisk P."/>
            <person name="Stolte C."/>
            <person name="Sykes S."/>
            <person name="White J."/>
            <person name="Yandava C."/>
            <person name="Nusbaum C."/>
            <person name="Birren B."/>
        </authorList>
    </citation>
    <scope>NUCLEOTIDE SEQUENCE [LARGE SCALE GENOMIC DNA]</scope>
    <source>
        <strain evidence="15 16">29_1</strain>
    </source>
</reference>
<dbReference type="InterPro" id="IPR001996">
    <property type="entry name" value="PTS_IIB_1"/>
</dbReference>
<dbReference type="PROSITE" id="PS01035">
    <property type="entry name" value="PTS_EIIB_TYPE_1_CYS"/>
    <property type="match status" value="1"/>
</dbReference>
<evidence type="ECO:0000256" key="2">
    <source>
        <dbReference type="ARBA" id="ARBA00022448"/>
    </source>
</evidence>
<keyword evidence="16" id="KW-1185">Reference proteome</keyword>
<evidence type="ECO:0000256" key="6">
    <source>
        <dbReference type="ARBA" id="ARBA00022683"/>
    </source>
</evidence>
<feature type="transmembrane region" description="Helical" evidence="12">
    <location>
        <begin position="229"/>
        <end position="252"/>
    </location>
</feature>
<dbReference type="EMBL" id="ADKX01000015">
    <property type="protein sequence ID" value="EFW05786.1"/>
    <property type="molecule type" value="Genomic_DNA"/>
</dbReference>
<evidence type="ECO:0000313" key="16">
    <source>
        <dbReference type="Proteomes" id="UP000003157"/>
    </source>
</evidence>
<sequence>MMNKILKQLSKLGKAMLIPIAATPAAGLLARLSAPDLLNLPILETASWVVFGMMDVLFAIGAVIAYAKTKDKTTPILGAVISLSVFKAVLTAMNETISMGVFAGIVVGTVTAIIYNYSREWKTPQMFSFFTGDKFVVTLAPIAMIPLGIAFSYIWVPCQAGLNSFGLWIAGAGALGIFVFGLTNRLLIPVGLHHVVNTYIYYELGTFVTASGEVVKGEIPRFLAGDPTAGLFLAMFFIPMMFGLPGACAAIYKTAKEKNKAKTKSLMTSGALTTFVAGITEPVEFSFMFVAPRLYAFHAVLTGAAGAILYLLDVHLGMSINFCVIDFVLNFNMGTNAWIIIPVGIVFFFIYYFGFKFMIEKGDLKTPGREDELEFQEDEVSADEMNIKLEHTNYQYMAKKILQNVGGKENVEEVENCVTRLRLELKDGSLVNEENIKKTGAKGVIRFSDTSVQIIIGTEVNKVAKEFKAMLDE</sequence>
<evidence type="ECO:0000313" key="15">
    <source>
        <dbReference type="EMBL" id="EFW05786.1"/>
    </source>
</evidence>
<dbReference type="GeneID" id="78230605"/>
<evidence type="ECO:0000259" key="13">
    <source>
        <dbReference type="PROSITE" id="PS51098"/>
    </source>
</evidence>
<dbReference type="GO" id="GO:0016301">
    <property type="term" value="F:kinase activity"/>
    <property type="evidence" value="ECO:0007669"/>
    <property type="project" value="UniProtKB-KW"/>
</dbReference>
<feature type="transmembrane region" description="Helical" evidence="12">
    <location>
        <begin position="135"/>
        <end position="155"/>
    </location>
</feature>
<evidence type="ECO:0000256" key="3">
    <source>
        <dbReference type="ARBA" id="ARBA00022475"/>
    </source>
</evidence>
<dbReference type="eggNOG" id="COG1264">
    <property type="taxonomic scope" value="Bacteria"/>
</dbReference>
<evidence type="ECO:0000256" key="1">
    <source>
        <dbReference type="ARBA" id="ARBA00004651"/>
    </source>
</evidence>
<evidence type="ECO:0000259" key="14">
    <source>
        <dbReference type="PROSITE" id="PS51103"/>
    </source>
</evidence>